<gene>
    <name evidence="5" type="primary">ymfC</name>
    <name evidence="5" type="ORF">EXIGUO9Y_30157</name>
</gene>
<keyword evidence="1" id="KW-0805">Transcription regulation</keyword>
<dbReference type="EMBL" id="CABWKQ010000023">
    <property type="protein sequence ID" value="VWX36942.1"/>
    <property type="molecule type" value="Genomic_DNA"/>
</dbReference>
<dbReference type="PANTHER" id="PTHR44846">
    <property type="entry name" value="MANNOSYL-D-GLYCERATE TRANSPORT/METABOLISM SYSTEM REPRESSOR MNGR-RELATED"/>
    <property type="match status" value="1"/>
</dbReference>
<dbReference type="SUPFAM" id="SSF46785">
    <property type="entry name" value="Winged helix' DNA-binding domain"/>
    <property type="match status" value="1"/>
</dbReference>
<feature type="domain" description="HTH gntR-type" evidence="4">
    <location>
        <begin position="8"/>
        <end position="76"/>
    </location>
</feature>
<accession>A0A653ICS2</accession>
<dbReference type="SMART" id="SM00866">
    <property type="entry name" value="UTRA"/>
    <property type="match status" value="1"/>
</dbReference>
<sequence length="239" mass="27681">MSIKLDHRLLYLRVIEKIKSDIDDGVYKEGEKLPSEFELSKQLGVSRATLREALRILEDENIVIRKHGVGTFINARPPFTSGIEELYSVTEMIARAGMIPTSEVLSSEMVQPTERDRERFQLGPDELVYRIERIRLAGDVPVVYCVDKIPSHYIKNEEQFTSSTSLFDALEKELGRRVTHAVTHIEPRIDPKIAEQLHTDQPLLALRQTHYDELDRSVLYSANYFRADKFDFHVIRKRV</sequence>
<proteinExistence type="predicted"/>
<dbReference type="InterPro" id="IPR036390">
    <property type="entry name" value="WH_DNA-bd_sf"/>
</dbReference>
<dbReference type="GO" id="GO:0003677">
    <property type="term" value="F:DNA binding"/>
    <property type="evidence" value="ECO:0007669"/>
    <property type="project" value="UniProtKB-KW"/>
</dbReference>
<dbReference type="InterPro" id="IPR011663">
    <property type="entry name" value="UTRA"/>
</dbReference>
<dbReference type="CDD" id="cd07377">
    <property type="entry name" value="WHTH_GntR"/>
    <property type="match status" value="1"/>
</dbReference>
<dbReference type="SUPFAM" id="SSF64288">
    <property type="entry name" value="Chorismate lyase-like"/>
    <property type="match status" value="1"/>
</dbReference>
<keyword evidence="2" id="KW-0238">DNA-binding</keyword>
<dbReference type="Gene3D" id="3.40.1410.10">
    <property type="entry name" value="Chorismate lyase-like"/>
    <property type="match status" value="1"/>
</dbReference>
<dbReference type="InterPro" id="IPR050679">
    <property type="entry name" value="Bact_HTH_transcr_reg"/>
</dbReference>
<dbReference type="PANTHER" id="PTHR44846:SF17">
    <property type="entry name" value="GNTR-FAMILY TRANSCRIPTIONAL REGULATOR"/>
    <property type="match status" value="1"/>
</dbReference>
<dbReference type="PROSITE" id="PS50949">
    <property type="entry name" value="HTH_GNTR"/>
    <property type="match status" value="1"/>
</dbReference>
<dbReference type="PRINTS" id="PR00035">
    <property type="entry name" value="HTHGNTR"/>
</dbReference>
<keyword evidence="3" id="KW-0804">Transcription</keyword>
<evidence type="ECO:0000256" key="2">
    <source>
        <dbReference type="ARBA" id="ARBA00023125"/>
    </source>
</evidence>
<dbReference type="Gene3D" id="1.10.10.10">
    <property type="entry name" value="Winged helix-like DNA-binding domain superfamily/Winged helix DNA-binding domain"/>
    <property type="match status" value="1"/>
</dbReference>
<dbReference type="GO" id="GO:0045892">
    <property type="term" value="P:negative regulation of DNA-templated transcription"/>
    <property type="evidence" value="ECO:0007669"/>
    <property type="project" value="TreeGrafter"/>
</dbReference>
<name>A0A653ICS2_9BACL</name>
<reference evidence="5 6" key="1">
    <citation type="submission" date="2019-10" db="EMBL/GenBank/DDBJ databases">
        <authorList>
            <person name="Karimi E."/>
        </authorList>
    </citation>
    <scope>NUCLEOTIDE SEQUENCE [LARGE SCALE GENOMIC DNA]</scope>
    <source>
        <strain evidence="5">Exiguobacterium sp. 9Y</strain>
    </source>
</reference>
<dbReference type="Proteomes" id="UP000439752">
    <property type="component" value="Unassembled WGS sequence"/>
</dbReference>
<dbReference type="InterPro" id="IPR000524">
    <property type="entry name" value="Tscrpt_reg_HTH_GntR"/>
</dbReference>
<evidence type="ECO:0000313" key="6">
    <source>
        <dbReference type="Proteomes" id="UP000439752"/>
    </source>
</evidence>
<keyword evidence="6" id="KW-1185">Reference proteome</keyword>
<evidence type="ECO:0000259" key="4">
    <source>
        <dbReference type="PROSITE" id="PS50949"/>
    </source>
</evidence>
<dbReference type="Pfam" id="PF00392">
    <property type="entry name" value="GntR"/>
    <property type="match status" value="1"/>
</dbReference>
<organism evidence="5 6">
    <name type="scientific">Exiguobacterium oxidotolerans</name>
    <dbReference type="NCBI Taxonomy" id="223958"/>
    <lineage>
        <taxon>Bacteria</taxon>
        <taxon>Bacillati</taxon>
        <taxon>Bacillota</taxon>
        <taxon>Bacilli</taxon>
        <taxon>Bacillales</taxon>
        <taxon>Bacillales Family XII. Incertae Sedis</taxon>
        <taxon>Exiguobacterium</taxon>
    </lineage>
</organism>
<dbReference type="SMART" id="SM00345">
    <property type="entry name" value="HTH_GNTR"/>
    <property type="match status" value="1"/>
</dbReference>
<dbReference type="GO" id="GO:0003700">
    <property type="term" value="F:DNA-binding transcription factor activity"/>
    <property type="evidence" value="ECO:0007669"/>
    <property type="project" value="InterPro"/>
</dbReference>
<dbReference type="AlphaFoldDB" id="A0A653ICS2"/>
<protein>
    <submittedName>
        <fullName evidence="5">Putative transcriptional regulator (GntR family, possibly involved in biofilm formation)</fullName>
    </submittedName>
</protein>
<evidence type="ECO:0000313" key="5">
    <source>
        <dbReference type="EMBL" id="VWX36942.1"/>
    </source>
</evidence>
<dbReference type="InterPro" id="IPR028978">
    <property type="entry name" value="Chorismate_lyase_/UTRA_dom_sf"/>
</dbReference>
<evidence type="ECO:0000256" key="3">
    <source>
        <dbReference type="ARBA" id="ARBA00023163"/>
    </source>
</evidence>
<dbReference type="Pfam" id="PF07702">
    <property type="entry name" value="UTRA"/>
    <property type="match status" value="1"/>
</dbReference>
<dbReference type="InterPro" id="IPR036388">
    <property type="entry name" value="WH-like_DNA-bd_sf"/>
</dbReference>
<dbReference type="RefSeq" id="WP_029330710.1">
    <property type="nucleotide sequence ID" value="NZ_LR732308.1"/>
</dbReference>
<evidence type="ECO:0000256" key="1">
    <source>
        <dbReference type="ARBA" id="ARBA00023015"/>
    </source>
</evidence>